<feature type="region of interest" description="Disordered" evidence="1">
    <location>
        <begin position="752"/>
        <end position="814"/>
    </location>
</feature>
<accession>A0A4U6V8A0</accession>
<reference evidence="3" key="1">
    <citation type="submission" date="2019-03" db="EMBL/GenBank/DDBJ databases">
        <title>WGS assembly of Setaria viridis.</title>
        <authorList>
            <person name="Huang P."/>
            <person name="Jenkins J."/>
            <person name="Grimwood J."/>
            <person name="Barry K."/>
            <person name="Healey A."/>
            <person name="Mamidi S."/>
            <person name="Sreedasyam A."/>
            <person name="Shu S."/>
            <person name="Feldman M."/>
            <person name="Wu J."/>
            <person name="Yu Y."/>
            <person name="Chen C."/>
            <person name="Johnson J."/>
            <person name="Rokhsar D."/>
            <person name="Baxter I."/>
            <person name="Schmutz J."/>
            <person name="Brutnell T."/>
            <person name="Kellogg E."/>
        </authorList>
    </citation>
    <scope>NUCLEOTIDE SEQUENCE [LARGE SCALE GENOMIC DNA]</scope>
</reference>
<dbReference type="EMBL" id="CM016554">
    <property type="protein sequence ID" value="TKW25480.1"/>
    <property type="molecule type" value="Genomic_DNA"/>
</dbReference>
<dbReference type="PROSITE" id="PS50812">
    <property type="entry name" value="PWWP"/>
    <property type="match status" value="1"/>
</dbReference>
<dbReference type="SUPFAM" id="SSF63748">
    <property type="entry name" value="Tudor/PWWP/MBT"/>
    <property type="match status" value="1"/>
</dbReference>
<organism evidence="3 4">
    <name type="scientific">Setaria viridis</name>
    <name type="common">Green bristlegrass</name>
    <name type="synonym">Setaria italica subsp. viridis</name>
    <dbReference type="NCBI Taxonomy" id="4556"/>
    <lineage>
        <taxon>Eukaryota</taxon>
        <taxon>Viridiplantae</taxon>
        <taxon>Streptophyta</taxon>
        <taxon>Embryophyta</taxon>
        <taxon>Tracheophyta</taxon>
        <taxon>Spermatophyta</taxon>
        <taxon>Magnoliopsida</taxon>
        <taxon>Liliopsida</taxon>
        <taxon>Poales</taxon>
        <taxon>Poaceae</taxon>
        <taxon>PACMAD clade</taxon>
        <taxon>Panicoideae</taxon>
        <taxon>Panicodae</taxon>
        <taxon>Paniceae</taxon>
        <taxon>Cenchrinae</taxon>
        <taxon>Setaria</taxon>
    </lineage>
</organism>
<gene>
    <name evidence="3" type="ORF">SEVIR_3G122900v2</name>
</gene>
<dbReference type="OMA" id="DMWNGFK"/>
<evidence type="ECO:0000313" key="4">
    <source>
        <dbReference type="Proteomes" id="UP000298652"/>
    </source>
</evidence>
<dbReference type="InterPro" id="IPR044679">
    <property type="entry name" value="PWWP2-like"/>
</dbReference>
<feature type="compositionally biased region" description="Basic and acidic residues" evidence="1">
    <location>
        <begin position="541"/>
        <end position="551"/>
    </location>
</feature>
<feature type="compositionally biased region" description="Acidic residues" evidence="1">
    <location>
        <begin position="119"/>
        <end position="132"/>
    </location>
</feature>
<dbReference type="CDD" id="cd05162">
    <property type="entry name" value="PWWP"/>
    <property type="match status" value="1"/>
</dbReference>
<feature type="compositionally biased region" description="Basic and acidic residues" evidence="1">
    <location>
        <begin position="769"/>
        <end position="779"/>
    </location>
</feature>
<feature type="domain" description="PWWP" evidence="2">
    <location>
        <begin position="139"/>
        <end position="199"/>
    </location>
</feature>
<feature type="compositionally biased region" description="Polar residues" evidence="1">
    <location>
        <begin position="621"/>
        <end position="631"/>
    </location>
</feature>
<dbReference type="PANTHER" id="PTHR33697:SF3">
    <property type="entry name" value="TUDOR_PWWP_MBT SUPERFAMILY PROTEIN"/>
    <property type="match status" value="1"/>
</dbReference>
<feature type="region of interest" description="Disordered" evidence="1">
    <location>
        <begin position="538"/>
        <end position="562"/>
    </location>
</feature>
<dbReference type="Pfam" id="PF00855">
    <property type="entry name" value="PWWP"/>
    <property type="match status" value="1"/>
</dbReference>
<name>A0A4U6V8A0_SETVI</name>
<dbReference type="AlphaFoldDB" id="A0A4U6V8A0"/>
<feature type="compositionally biased region" description="Polar residues" evidence="1">
    <location>
        <begin position="362"/>
        <end position="371"/>
    </location>
</feature>
<proteinExistence type="predicted"/>
<dbReference type="PANTHER" id="PTHR33697">
    <property type="entry name" value="T17B22.17 PROTEIN-RELATED"/>
    <property type="match status" value="1"/>
</dbReference>
<dbReference type="InterPro" id="IPR000313">
    <property type="entry name" value="PWWP_dom"/>
</dbReference>
<keyword evidence="4" id="KW-1185">Reference proteome</keyword>
<feature type="compositionally biased region" description="Basic residues" evidence="1">
    <location>
        <begin position="552"/>
        <end position="562"/>
    </location>
</feature>
<dbReference type="Proteomes" id="UP000298652">
    <property type="component" value="Chromosome 3"/>
</dbReference>
<dbReference type="Gramene" id="TKW25480">
    <property type="protein sequence ID" value="TKW25480"/>
    <property type="gene ID" value="SEVIR_3G122900v2"/>
</dbReference>
<feature type="region of interest" description="Disordered" evidence="1">
    <location>
        <begin position="66"/>
        <end position="135"/>
    </location>
</feature>
<feature type="region of interest" description="Disordered" evidence="1">
    <location>
        <begin position="606"/>
        <end position="631"/>
    </location>
</feature>
<evidence type="ECO:0000256" key="1">
    <source>
        <dbReference type="SAM" id="MobiDB-lite"/>
    </source>
</evidence>
<evidence type="ECO:0000259" key="2">
    <source>
        <dbReference type="PROSITE" id="PS50812"/>
    </source>
</evidence>
<feature type="region of interest" description="Disordered" evidence="1">
    <location>
        <begin position="280"/>
        <end position="397"/>
    </location>
</feature>
<protein>
    <recommendedName>
        <fullName evidence="2">PWWP domain-containing protein</fullName>
    </recommendedName>
</protein>
<sequence length="842" mass="91977">MGSVRSGPFRRRSLPLPAAPPLPLWPLSLSLSLSLSLPLTFPLLFPYPTTTPPHCSTTPLATTGAGGFCPPPRRGRGRTSAAARHALPCPAPGPGTGRSDCPRGKGIGERAQMGGLPKEEEEEDASEPEGAPEVDVSAEGTLVWLRRPNGSWWPSIVISPEDVPSACTAPPRCGATPIMLLGRRRDGPTFIDWCNLDRCSRVKPFRCGELDFEQRITNAQAVAATGSCNYNKGRYARKEDAILQALNIERERALEPASKTYLHGGTCSLNPKIEMPNGQVKDAAAKGPSTTIHSLPLPLPLLPPPPKRKRKTPYDSEDDAPKGSRRMRDLRDIGSKTVPPMDSPHAGTISVPKYDDLPNVGQVKTSVQSHASTKRKHAAAHQDQPYGVPRKKDRSRPLSELCNGDMWNGSRPNGHKADEHFLGAATCSSSSSGTSTLDSSLETTSCHRRAAFKTDQAKGTEISCMSRLFTDDFHHRDDFVETPLAGRSILEPDHLQKYQPCGLAKHPTWKHNKQANGCSKVVKCDRKNIKMRSISSVDQEGYNRTKDSDKHEHHKARTVKHKAPRDEVVLLEKRLDKRSLNKPSGDDTKMHIAMIPTDSDCVGAVEQQCSKRKRDPEESSETISNRSNCDSGSISSLVFELPLQVLPPQKKALDPERCRAVKPIKTLHLNSTLCNVELSVLGSSNNGRRVPLVSLMSKWNGKPVVGYPVSVEVCDDVFGCPLSSGGEQQAVTSSMDGIMLKRDETKGLQCLVPPSPQACRAKPKSRSRKPSEKDVDKLWQPHTKKPASSSRKMRRLSSFASGQRDGEDRKSAVGKVSGATIACIPLRVVFSRINEALSFPVK</sequence>
<feature type="compositionally biased region" description="Basic and acidic residues" evidence="1">
    <location>
        <begin position="319"/>
        <end position="334"/>
    </location>
</feature>
<evidence type="ECO:0000313" key="3">
    <source>
        <dbReference type="EMBL" id="TKW25480.1"/>
    </source>
</evidence>
<dbReference type="Gene3D" id="2.30.30.140">
    <property type="match status" value="1"/>
</dbReference>